<feature type="domain" description="Disease resistance N-terminal" evidence="8">
    <location>
        <begin position="12"/>
        <end position="94"/>
    </location>
</feature>
<dbReference type="AlphaFoldDB" id="A0A4U6TV49"/>
<name>A0A4U6TV49_SETVI</name>
<evidence type="ECO:0000259" key="7">
    <source>
        <dbReference type="Pfam" id="PF00931"/>
    </source>
</evidence>
<dbReference type="Gramene" id="TKW01587">
    <property type="protein sequence ID" value="TKW01587"/>
    <property type="gene ID" value="SEVIR_8G191100v2"/>
</dbReference>
<evidence type="ECO:0000256" key="4">
    <source>
        <dbReference type="ARBA" id="ARBA00022741"/>
    </source>
</evidence>
<evidence type="ECO:0000259" key="8">
    <source>
        <dbReference type="Pfam" id="PF18052"/>
    </source>
</evidence>
<dbReference type="Gene3D" id="3.80.10.10">
    <property type="entry name" value="Ribonuclease Inhibitor"/>
    <property type="match status" value="1"/>
</dbReference>
<evidence type="ECO:0000256" key="2">
    <source>
        <dbReference type="ARBA" id="ARBA00022614"/>
    </source>
</evidence>
<dbReference type="PRINTS" id="PR00364">
    <property type="entry name" value="DISEASERSIST"/>
</dbReference>
<keyword evidence="12" id="KW-1185">Reference proteome</keyword>
<dbReference type="PANTHER" id="PTHR23155:SF1135">
    <property type="entry name" value="OS08G0246300 PROTEIN"/>
    <property type="match status" value="1"/>
</dbReference>
<dbReference type="InterPro" id="IPR032675">
    <property type="entry name" value="LRR_dom_sf"/>
</dbReference>
<feature type="domain" description="NB-ARC" evidence="7">
    <location>
        <begin position="388"/>
        <end position="554"/>
    </location>
</feature>
<protein>
    <recommendedName>
        <fullName evidence="13">NB-ARC domain-containing protein</fullName>
    </recommendedName>
</protein>
<evidence type="ECO:0000313" key="12">
    <source>
        <dbReference type="Proteomes" id="UP000298652"/>
    </source>
</evidence>
<organism evidence="11 12">
    <name type="scientific">Setaria viridis</name>
    <name type="common">Green bristlegrass</name>
    <name type="synonym">Setaria italica subsp. viridis</name>
    <dbReference type="NCBI Taxonomy" id="4556"/>
    <lineage>
        <taxon>Eukaryota</taxon>
        <taxon>Viridiplantae</taxon>
        <taxon>Streptophyta</taxon>
        <taxon>Embryophyta</taxon>
        <taxon>Tracheophyta</taxon>
        <taxon>Spermatophyta</taxon>
        <taxon>Magnoliopsida</taxon>
        <taxon>Liliopsida</taxon>
        <taxon>Poales</taxon>
        <taxon>Poaceae</taxon>
        <taxon>PACMAD clade</taxon>
        <taxon>Panicoideae</taxon>
        <taxon>Panicodae</taxon>
        <taxon>Paniceae</taxon>
        <taxon>Cenchrinae</taxon>
        <taxon>Setaria</taxon>
    </lineage>
</organism>
<dbReference type="Pfam" id="PF23598">
    <property type="entry name" value="LRR_14"/>
    <property type="match status" value="1"/>
</dbReference>
<dbReference type="Pfam" id="PF18052">
    <property type="entry name" value="Rx_N"/>
    <property type="match status" value="1"/>
</dbReference>
<dbReference type="EMBL" id="CM016559">
    <property type="protein sequence ID" value="TKW01587.1"/>
    <property type="molecule type" value="Genomic_DNA"/>
</dbReference>
<dbReference type="Proteomes" id="UP000298652">
    <property type="component" value="Chromosome 8"/>
</dbReference>
<dbReference type="Pfam" id="PF23559">
    <property type="entry name" value="WHD_DRP"/>
    <property type="match status" value="1"/>
</dbReference>
<dbReference type="Gene3D" id="3.40.50.300">
    <property type="entry name" value="P-loop containing nucleotide triphosphate hydrolases"/>
    <property type="match status" value="2"/>
</dbReference>
<evidence type="ECO:0000256" key="5">
    <source>
        <dbReference type="ARBA" id="ARBA00022821"/>
    </source>
</evidence>
<evidence type="ECO:0000313" key="11">
    <source>
        <dbReference type="EMBL" id="TKW01587.1"/>
    </source>
</evidence>
<keyword evidence="5" id="KW-0611">Plant defense</keyword>
<dbReference type="InterPro" id="IPR041118">
    <property type="entry name" value="Rx_N"/>
</dbReference>
<dbReference type="Gene3D" id="1.20.5.4130">
    <property type="match status" value="1"/>
</dbReference>
<evidence type="ECO:0000256" key="1">
    <source>
        <dbReference type="ARBA" id="ARBA00008894"/>
    </source>
</evidence>
<keyword evidence="2" id="KW-0433">Leucine-rich repeat</keyword>
<dbReference type="OMA" id="ERYSKAH"/>
<sequence length="1141" mass="130545">MADLAIGISRAAVQLLADKVRTAIKEEAEQWQIVQRDLVFITGEFEMMQSFLNVADAERVRNDVVWTWVRQVRDLSYDTEDCIEFVLQLDTKKRSWWLRLLASCGKTGAALPVDEAVAETTLLRARVVDVSQRNIRYNLIVDSGSKPINQQVQRTAASSTSSFDILTNAVKKTSPLDLPGLITREDEDLQVISVCGPEGDLGKVAIIRKLYGDSRIYKEFECRAWVKLMEPFNAHEFIRTLMIQFFAHSCCSQEQQEGSISLDALMRMQVAQGDLLKEFANKISTHRYLIVLEDLYTMAQLDTIRSYLPDTKKGSRIVLLTHQPVIASLCAGEPCRVFELVQFSPDHSVCVYFKEGFQHDRVHSFIKEEPDHSLCKYGLLGRDIEVDALFEQIQEGRLISLWGMPGVGKSGLIWDIYCKWQTSNNSWKHAWASVSHPFNPTDFSRNLLLNLYLESISSEERYSKAHQAKDPIQECRHLLHEHVYLVVIDGLQSTEDWDWIKSNLIGSGGSRSCIITITSEESVGEHCAVSSNNAVVHNIKGLEADAPLELFEKILEEEGCYQEDQMKEEAYHIVSKCGGLPKVTVTLARYLARRPSKLKQEMRRLSNNFMHELETNPEFAPLRGILAWMHSYLHACPRHLKKCMLYLSVFPQDGIIGRRRLVRRWIAEGYSKGTDSISMEKYAEKLFDEVAALSIIQPVLEASKVIGYRVNGFFREYIISRPVEERVFFPVEVSALEKGHGRLTTEGIGQHLALGRSWEDDRFVFEGLDFSRLRSLTVFRTMFWPWYVSDRMRVLRVLDLENAAGVRNVDLEAAGKLLPRLKFLSLRGQRNVSRLPDSVGELMQLQTLDIRDTSIVALPPCITRLQKLQYIRAGNYTIAWTQYDIGRGTDGSFSNGVEVPRGIERLKALQTLGAIDVNTAGDATLSEIRSLFPQLKKLELFRINRKVSERFFQLLDFDARHLESLSLQFEKNDHFVHSNFIHFPEGLRSLKVHGHVEKFPRIRYQNNLLKLTLEKTTLFTPDDIEVMGSLPSLRTLRLRVNEDQDGELQFQYGYFSKLEVLEIVCKSKLRVRFGFDAMEKLEQLKIHCLMGSDMQFSGLEHPVSLKQVWLMGDFVDALKVALEQQLVKHLNKPAPKLEVLL</sequence>
<evidence type="ECO:0008006" key="13">
    <source>
        <dbReference type="Google" id="ProtNLM"/>
    </source>
</evidence>
<evidence type="ECO:0000259" key="9">
    <source>
        <dbReference type="Pfam" id="PF23559"/>
    </source>
</evidence>
<keyword evidence="4" id="KW-0547">Nucleotide-binding</keyword>
<evidence type="ECO:0000256" key="3">
    <source>
        <dbReference type="ARBA" id="ARBA00022737"/>
    </source>
</evidence>
<dbReference type="GO" id="GO:0098542">
    <property type="term" value="P:defense response to other organism"/>
    <property type="evidence" value="ECO:0007669"/>
    <property type="project" value="TreeGrafter"/>
</dbReference>
<dbReference type="GO" id="GO:0043531">
    <property type="term" value="F:ADP binding"/>
    <property type="evidence" value="ECO:0007669"/>
    <property type="project" value="InterPro"/>
</dbReference>
<dbReference type="InterPro" id="IPR038005">
    <property type="entry name" value="RX-like_CC"/>
</dbReference>
<dbReference type="SUPFAM" id="SSF52058">
    <property type="entry name" value="L domain-like"/>
    <property type="match status" value="1"/>
</dbReference>
<dbReference type="InterPro" id="IPR042197">
    <property type="entry name" value="Apaf_helical"/>
</dbReference>
<dbReference type="InterPro" id="IPR058922">
    <property type="entry name" value="WHD_DRP"/>
</dbReference>
<gene>
    <name evidence="11" type="ORF">SEVIR_8G191100v2</name>
</gene>
<reference evidence="11" key="1">
    <citation type="submission" date="2019-03" db="EMBL/GenBank/DDBJ databases">
        <title>WGS assembly of Setaria viridis.</title>
        <authorList>
            <person name="Huang P."/>
            <person name="Jenkins J."/>
            <person name="Grimwood J."/>
            <person name="Barry K."/>
            <person name="Healey A."/>
            <person name="Mamidi S."/>
            <person name="Sreedasyam A."/>
            <person name="Shu S."/>
            <person name="Feldman M."/>
            <person name="Wu J."/>
            <person name="Yu Y."/>
            <person name="Chen C."/>
            <person name="Johnson J."/>
            <person name="Rokhsar D."/>
            <person name="Baxter I."/>
            <person name="Schmutz J."/>
            <person name="Brutnell T."/>
            <person name="Kellogg E."/>
        </authorList>
    </citation>
    <scope>NUCLEOTIDE SEQUENCE [LARGE SCALE GENOMIC DNA]</scope>
</reference>
<feature type="domain" description="NB-ARC" evidence="7">
    <location>
        <begin position="185"/>
        <end position="359"/>
    </location>
</feature>
<evidence type="ECO:0000259" key="10">
    <source>
        <dbReference type="Pfam" id="PF23598"/>
    </source>
</evidence>
<dbReference type="InterPro" id="IPR055414">
    <property type="entry name" value="LRR_R13L4/SHOC2-like"/>
</dbReference>
<dbReference type="Pfam" id="PF00931">
    <property type="entry name" value="NB-ARC"/>
    <property type="match status" value="2"/>
</dbReference>
<accession>A0A4U6TV49</accession>
<dbReference type="InterPro" id="IPR044974">
    <property type="entry name" value="Disease_R_plants"/>
</dbReference>
<dbReference type="PANTHER" id="PTHR23155">
    <property type="entry name" value="DISEASE RESISTANCE PROTEIN RP"/>
    <property type="match status" value="1"/>
</dbReference>
<dbReference type="InterPro" id="IPR002182">
    <property type="entry name" value="NB-ARC"/>
</dbReference>
<dbReference type="SUPFAM" id="SSF52540">
    <property type="entry name" value="P-loop containing nucleoside triphosphate hydrolases"/>
    <property type="match status" value="2"/>
</dbReference>
<dbReference type="InterPro" id="IPR027417">
    <property type="entry name" value="P-loop_NTPase"/>
</dbReference>
<feature type="domain" description="Disease resistance R13L4/SHOC-2-like LRR" evidence="10">
    <location>
        <begin position="773"/>
        <end position="1134"/>
    </location>
</feature>
<feature type="domain" description="Disease resistance protein winged helix" evidence="9">
    <location>
        <begin position="649"/>
        <end position="711"/>
    </location>
</feature>
<dbReference type="Gene3D" id="1.10.8.430">
    <property type="entry name" value="Helical domain of apoptotic protease-activating factors"/>
    <property type="match status" value="1"/>
</dbReference>
<keyword evidence="6" id="KW-0175">Coiled coil</keyword>
<keyword evidence="3" id="KW-0677">Repeat</keyword>
<proteinExistence type="inferred from homology"/>
<dbReference type="CDD" id="cd14798">
    <property type="entry name" value="RX-CC_like"/>
    <property type="match status" value="1"/>
</dbReference>
<evidence type="ECO:0000256" key="6">
    <source>
        <dbReference type="ARBA" id="ARBA00023054"/>
    </source>
</evidence>
<comment type="similarity">
    <text evidence="1">Belongs to the disease resistance NB-LRR family.</text>
</comment>